<feature type="domain" description="DUF985" evidence="1">
    <location>
        <begin position="11"/>
        <end position="138"/>
    </location>
</feature>
<dbReference type="CDD" id="cd06121">
    <property type="entry name" value="cupin_YML079wp"/>
    <property type="match status" value="1"/>
</dbReference>
<dbReference type="AlphaFoldDB" id="K8NTP2"/>
<dbReference type="HOGENOM" id="CLU_088365_1_1_5"/>
<sequence>MSGVSGLTAGEIIARLGLQPHPEGGHYRETFRDARTVDGGRAASTAICFLLARGERSHWHRVDAVEIWHYHAGDALELKIADDSGERTIQLGANLAAGEQPQAVVPAHAWQAAASTGDWTLVSCTVAPGFDFRTFELAPPGWLPPQSSPKR</sequence>
<dbReference type="SUPFAM" id="SSF51182">
    <property type="entry name" value="RmlC-like cupins"/>
    <property type="match status" value="1"/>
</dbReference>
<dbReference type="Proteomes" id="UP000001095">
    <property type="component" value="Unassembled WGS sequence"/>
</dbReference>
<gene>
    <name evidence="2" type="ORF">HMPREF9696_02812</name>
</gene>
<accession>K8NTP2</accession>
<dbReference type="PANTHER" id="PTHR33387:SF3">
    <property type="entry name" value="DUF985 DOMAIN-CONTAINING PROTEIN"/>
    <property type="match status" value="1"/>
</dbReference>
<protein>
    <recommendedName>
        <fullName evidence="1">DUF985 domain-containing protein</fullName>
    </recommendedName>
</protein>
<dbReference type="EMBL" id="AGWY01000012">
    <property type="protein sequence ID" value="EKS33692.1"/>
    <property type="molecule type" value="Genomic_DNA"/>
</dbReference>
<dbReference type="InterPro" id="IPR009327">
    <property type="entry name" value="Cupin_DUF985"/>
</dbReference>
<reference evidence="2 3" key="1">
    <citation type="submission" date="2012-04" db="EMBL/GenBank/DDBJ databases">
        <title>The Genome Sequence of Afipia clevelandensis ATCC 49720.</title>
        <authorList>
            <consortium name="The Broad Institute Genome Sequencing Platform"/>
            <person name="Earl A."/>
            <person name="Ward D."/>
            <person name="Feldgarden M."/>
            <person name="Gevers D."/>
            <person name="Huys G."/>
            <person name="Walker B."/>
            <person name="Young S.K."/>
            <person name="Zeng Q."/>
            <person name="Gargeya S."/>
            <person name="Fitzgerald M."/>
            <person name="Haas B."/>
            <person name="Abouelleil A."/>
            <person name="Alvarado L."/>
            <person name="Arachchi H.M."/>
            <person name="Berlin A."/>
            <person name="Chapman S.B."/>
            <person name="Goldberg J."/>
            <person name="Griggs A."/>
            <person name="Gujja S."/>
            <person name="Hansen M."/>
            <person name="Howarth C."/>
            <person name="Imamovic A."/>
            <person name="Larimer J."/>
            <person name="McCowen C."/>
            <person name="Montmayeur A."/>
            <person name="Murphy C."/>
            <person name="Neiman D."/>
            <person name="Pearson M."/>
            <person name="Priest M."/>
            <person name="Roberts A."/>
            <person name="Saif S."/>
            <person name="Shea T."/>
            <person name="Sisk P."/>
            <person name="Sykes S."/>
            <person name="Wortman J."/>
            <person name="Nusbaum C."/>
            <person name="Birren B."/>
        </authorList>
    </citation>
    <scope>NUCLEOTIDE SEQUENCE [LARGE SCALE GENOMIC DNA]</scope>
    <source>
        <strain evidence="2 3">ATCC 49720</strain>
    </source>
</reference>
<dbReference type="OrthoDB" id="9798288at2"/>
<dbReference type="InterPro" id="IPR014710">
    <property type="entry name" value="RmlC-like_jellyroll"/>
</dbReference>
<proteinExistence type="predicted"/>
<evidence type="ECO:0000313" key="3">
    <source>
        <dbReference type="Proteomes" id="UP000001095"/>
    </source>
</evidence>
<evidence type="ECO:0000313" key="2">
    <source>
        <dbReference type="EMBL" id="EKS33692.1"/>
    </source>
</evidence>
<dbReference type="Pfam" id="PF06172">
    <property type="entry name" value="Cupin_5"/>
    <property type="match status" value="1"/>
</dbReference>
<dbReference type="Gene3D" id="2.60.120.10">
    <property type="entry name" value="Jelly Rolls"/>
    <property type="match status" value="1"/>
</dbReference>
<dbReference type="PANTHER" id="PTHR33387">
    <property type="entry name" value="RMLC-LIKE JELLY ROLL FOLD PROTEIN"/>
    <property type="match status" value="1"/>
</dbReference>
<dbReference type="RefSeq" id="WP_002713682.1">
    <property type="nucleotide sequence ID" value="NZ_KB375281.1"/>
</dbReference>
<organism evidence="2 3">
    <name type="scientific">Afipia clevelandensis ATCC 49720</name>
    <dbReference type="NCBI Taxonomy" id="883079"/>
    <lineage>
        <taxon>Bacteria</taxon>
        <taxon>Pseudomonadati</taxon>
        <taxon>Pseudomonadota</taxon>
        <taxon>Alphaproteobacteria</taxon>
        <taxon>Hyphomicrobiales</taxon>
        <taxon>Nitrobacteraceae</taxon>
        <taxon>Afipia</taxon>
    </lineage>
</organism>
<name>K8NTP2_9BRAD</name>
<dbReference type="PATRIC" id="fig|883079.3.peg.2868"/>
<dbReference type="InterPro" id="IPR011051">
    <property type="entry name" value="RmlC_Cupin_sf"/>
</dbReference>
<comment type="caution">
    <text evidence="2">The sequence shown here is derived from an EMBL/GenBank/DDBJ whole genome shotgun (WGS) entry which is preliminary data.</text>
</comment>
<keyword evidence="3" id="KW-1185">Reference proteome</keyword>
<evidence type="ECO:0000259" key="1">
    <source>
        <dbReference type="Pfam" id="PF06172"/>
    </source>
</evidence>
<dbReference type="InterPro" id="IPR039935">
    <property type="entry name" value="YML079W-like"/>
</dbReference>